<dbReference type="STRING" id="1810504.PG2T_09565"/>
<keyword evidence="1" id="KW-1133">Transmembrane helix</keyword>
<feature type="transmembrane region" description="Helical" evidence="1">
    <location>
        <begin position="363"/>
        <end position="383"/>
    </location>
</feature>
<evidence type="ECO:0000313" key="3">
    <source>
        <dbReference type="Proteomes" id="UP000092952"/>
    </source>
</evidence>
<sequence>MLEGIIRHGVVVAVAALVVCLLGAAAIFRVPVQMIPDMDITSLTVTTAWPGAAPQDVEREILIEQEEYLRSIPGLARMTAEATTGGASIELEFGLGRNLSEVLALTNNALSQVPRYPDNVDRPRIFTTAFSDNYFMFYVIQPAAGNPRGLDIEGQFDFVEDHVKAALERTPGVAEVKVEGGAERQLRVYVDPARLAQRRIRLSELRDALLARNQDMSGGDIDAGKRRYLVRTLGRFEDVADVQDTIVAQRDGTPVYVRDLARTELTHAELRTHSRFGGEPGLMVMVKKQRGTNVVEVERAVTATAQRLQQTVLPAAGLQMHLMHSDVNYVRQAVGVVRENLILGALLAVLALYLFLRRATPTLIGALGIPVATLAAFIGLLWAGRTINVVSLAGVALAIGMTLDNNIVVLENIHRHRAAGRRGLDAVLAGTREVWGAVLASTATTVIVFIPLLLVREEAGQLYSDIAIAISAAIIASLLVALTLVPVAEARFASAAGEAPTTGLLQRVGQGFAGVYTRLLGWLLRSRARSAGYVAAVALVAGAVALLLTPRAEYLPEGEEAVTFSMLFPPPGYNLATMDRIGREIDAVFAPHLGREAADFDPARDDIPPLRWFMTNASAGGLEIIAGTRDRAHITPLIETLGRRFADYPGMISFSARGSIFSGNEGGTRSMELDISGENLQQLFDLGLKAFLKTREVLHDPQILPDPPSLSLGQPFIEVRPDWERAAELGLGADELGYLVWALADGAYHDDFYLGDRKVDLFLYGSERPPQRPADLAALPLYTERGGIVPLSAVAQLRETVDTDTIRRLNGQRTVTLNIVSPSDMPLETAVQKVEIEVIGALRAAGQVPAGVHITIGGASDKLAATRAALADNMLLALALTYLIMVAILRHWGYPLVIMLTVPLGYAGGVLGLWVMNAVGIAATFDMITVLGFLVLIGVVVNNPILLVERHRENLAAGRTPVDALLDAARTRLRPIMMTTLTTLFGLFPLVFLPREGTELYRGLGIVLLFGLLFSTLVTLSFTPCLLRVLRRDGPQTAHPA</sequence>
<dbReference type="SUPFAM" id="SSF82714">
    <property type="entry name" value="Multidrug efflux transporter AcrB TolC docking domain, DN and DC subdomains"/>
    <property type="match status" value="2"/>
</dbReference>
<feature type="transmembrane region" description="Helical" evidence="1">
    <location>
        <begin position="530"/>
        <end position="548"/>
    </location>
</feature>
<dbReference type="SUPFAM" id="SSF82866">
    <property type="entry name" value="Multidrug efflux transporter AcrB transmembrane domain"/>
    <property type="match status" value="2"/>
</dbReference>
<reference evidence="3" key="1">
    <citation type="submission" date="2016-03" db="EMBL/GenBank/DDBJ databases">
        <title>Complete genome sequence of Solimmundus cernigliae, representing a novel lineage of polycyclic aromatic hydrocarbon degraders within the Gammaproteobacteria.</title>
        <authorList>
            <person name="Singleton D.R."/>
            <person name="Dickey A.N."/>
            <person name="Scholl E.H."/>
            <person name="Wright F.A."/>
            <person name="Aitken M.D."/>
        </authorList>
    </citation>
    <scope>NUCLEOTIDE SEQUENCE [LARGE SCALE GENOMIC DNA]</scope>
    <source>
        <strain evidence="3">TR3.2</strain>
    </source>
</reference>
<dbReference type="Gene3D" id="3.30.70.1320">
    <property type="entry name" value="Multidrug efflux transporter AcrB pore domain like"/>
    <property type="match status" value="1"/>
</dbReference>
<proteinExistence type="predicted"/>
<dbReference type="KEGG" id="gbi:PG2T_09565"/>
<dbReference type="Gene3D" id="3.30.70.1440">
    <property type="entry name" value="Multidrug efflux transporter AcrB pore domain"/>
    <property type="match status" value="1"/>
</dbReference>
<gene>
    <name evidence="2" type="ORF">PG2T_09565</name>
</gene>
<organism evidence="2 3">
    <name type="scientific">Immundisolibacter cernigliae</name>
    <dbReference type="NCBI Taxonomy" id="1810504"/>
    <lineage>
        <taxon>Bacteria</taxon>
        <taxon>Pseudomonadati</taxon>
        <taxon>Pseudomonadota</taxon>
        <taxon>Gammaproteobacteria</taxon>
        <taxon>Immundisolibacterales</taxon>
        <taxon>Immundisolibacteraceae</taxon>
        <taxon>Immundisolibacter</taxon>
    </lineage>
</organism>
<dbReference type="SUPFAM" id="SSF82693">
    <property type="entry name" value="Multidrug efflux transporter AcrB pore domain, PN1, PN2, PC1 and PC2 subdomains"/>
    <property type="match status" value="2"/>
</dbReference>
<dbReference type="PANTHER" id="PTHR32063">
    <property type="match status" value="1"/>
</dbReference>
<dbReference type="Gene3D" id="3.30.70.1430">
    <property type="entry name" value="Multidrug efflux transporter AcrB pore domain"/>
    <property type="match status" value="2"/>
</dbReference>
<keyword evidence="3" id="KW-1185">Reference proteome</keyword>
<feature type="transmembrane region" description="Helical" evidence="1">
    <location>
        <begin position="340"/>
        <end position="356"/>
    </location>
</feature>
<protein>
    <submittedName>
        <fullName evidence="2">Acriflavin resistance protein</fullName>
    </submittedName>
</protein>
<dbReference type="OrthoDB" id="9758297at2"/>
<dbReference type="Pfam" id="PF00873">
    <property type="entry name" value="ACR_tran"/>
    <property type="match status" value="1"/>
</dbReference>
<dbReference type="PANTHER" id="PTHR32063:SF0">
    <property type="entry name" value="SWARMING MOTILITY PROTEIN SWRC"/>
    <property type="match status" value="1"/>
</dbReference>
<accession>A0A1B1YU52</accession>
<feature type="transmembrane region" description="Helical" evidence="1">
    <location>
        <begin position="389"/>
        <end position="413"/>
    </location>
</feature>
<keyword evidence="1" id="KW-0472">Membrane</keyword>
<dbReference type="Gene3D" id="1.20.1640.10">
    <property type="entry name" value="Multidrug efflux transporter AcrB transmembrane domain"/>
    <property type="match status" value="2"/>
</dbReference>
<feature type="transmembrane region" description="Helical" evidence="1">
    <location>
        <begin position="921"/>
        <end position="942"/>
    </location>
</feature>
<dbReference type="AlphaFoldDB" id="A0A1B1YU52"/>
<dbReference type="GO" id="GO:0005886">
    <property type="term" value="C:plasma membrane"/>
    <property type="evidence" value="ECO:0007669"/>
    <property type="project" value="TreeGrafter"/>
</dbReference>
<dbReference type="Proteomes" id="UP000092952">
    <property type="component" value="Chromosome"/>
</dbReference>
<evidence type="ECO:0000313" key="2">
    <source>
        <dbReference type="EMBL" id="ANX04400.1"/>
    </source>
</evidence>
<dbReference type="Gene3D" id="3.30.2090.10">
    <property type="entry name" value="Multidrug efflux transporter AcrB TolC docking domain, DN and DC subdomains"/>
    <property type="match status" value="2"/>
</dbReference>
<feature type="transmembrane region" description="Helical" evidence="1">
    <location>
        <begin position="466"/>
        <end position="485"/>
    </location>
</feature>
<dbReference type="EMBL" id="CP014671">
    <property type="protein sequence ID" value="ANX04400.1"/>
    <property type="molecule type" value="Genomic_DNA"/>
</dbReference>
<dbReference type="RefSeq" id="WP_068804554.1">
    <property type="nucleotide sequence ID" value="NZ_CP014671.1"/>
</dbReference>
<dbReference type="GO" id="GO:0042910">
    <property type="term" value="F:xenobiotic transmembrane transporter activity"/>
    <property type="evidence" value="ECO:0007669"/>
    <property type="project" value="TreeGrafter"/>
</dbReference>
<feature type="transmembrane region" description="Helical" evidence="1">
    <location>
        <begin position="1000"/>
        <end position="1022"/>
    </location>
</feature>
<dbReference type="InParanoid" id="A0A1B1YU52"/>
<feature type="transmembrane region" description="Helical" evidence="1">
    <location>
        <begin position="896"/>
        <end position="915"/>
    </location>
</feature>
<keyword evidence="1" id="KW-0812">Transmembrane</keyword>
<dbReference type="PRINTS" id="PR00702">
    <property type="entry name" value="ACRIFLAVINRP"/>
</dbReference>
<dbReference type="InterPro" id="IPR027463">
    <property type="entry name" value="AcrB_DN_DC_subdom"/>
</dbReference>
<feature type="transmembrane region" description="Helical" evidence="1">
    <location>
        <begin position="434"/>
        <end position="454"/>
    </location>
</feature>
<name>A0A1B1YU52_9GAMM</name>
<dbReference type="InterPro" id="IPR001036">
    <property type="entry name" value="Acrflvin-R"/>
</dbReference>
<evidence type="ECO:0000256" key="1">
    <source>
        <dbReference type="SAM" id="Phobius"/>
    </source>
</evidence>
<feature type="transmembrane region" description="Helical" evidence="1">
    <location>
        <begin position="976"/>
        <end position="994"/>
    </location>
</feature>